<dbReference type="GO" id="GO:0000978">
    <property type="term" value="F:RNA polymerase II cis-regulatory region sequence-specific DNA binding"/>
    <property type="evidence" value="ECO:0007669"/>
    <property type="project" value="TreeGrafter"/>
</dbReference>
<dbReference type="PROSITE" id="PS50888">
    <property type="entry name" value="BHLH"/>
    <property type="match status" value="1"/>
</dbReference>
<dbReference type="AlphaFoldDB" id="A0A6J1D6H0"/>
<evidence type="ECO:0000256" key="4">
    <source>
        <dbReference type="ARBA" id="ARBA00023163"/>
    </source>
</evidence>
<keyword evidence="7" id="KW-1185">Reference proteome</keyword>
<evidence type="ECO:0000259" key="6">
    <source>
        <dbReference type="PROSITE" id="PS50888"/>
    </source>
</evidence>
<sequence length="292" mass="33486">MESDIQQKHHRLLHDDQYELHHRQTNSGLTRYQSAPSSYFTSVVDRKLCEQFVSRPSSPETERIFAQFMTSGSGAQQIVAVPPTVKSQAEDVIQKQSNMKRYTSVLNQNQWKPPLPNKSINLRREDSYSMEMGGNCSLVRQSSSPAQLLSHINLEIETAGFPFENWEDTDTDIIMLSKSQNQHMKARNQGPMLGPAFLHLSDSVPCKIRAKRGCATHPRSIAERVRRTRISERMRKLQQLVPNMDRQANTSEMLDLAIDYIKCLQKQVQTLSNNHQNCRCSNKQLQQNTSML</sequence>
<keyword evidence="3" id="KW-0238">DNA-binding</keyword>
<evidence type="ECO:0000256" key="1">
    <source>
        <dbReference type="ARBA" id="ARBA00004123"/>
    </source>
</evidence>
<evidence type="ECO:0000256" key="2">
    <source>
        <dbReference type="ARBA" id="ARBA00023015"/>
    </source>
</evidence>
<protein>
    <submittedName>
        <fullName evidence="8">Transcription factor bHLH130-like isoform X1</fullName>
    </submittedName>
</protein>
<name>A0A6J1D6H0_MOMCH</name>
<dbReference type="Gene3D" id="4.10.280.10">
    <property type="entry name" value="Helix-loop-helix DNA-binding domain"/>
    <property type="match status" value="1"/>
</dbReference>
<dbReference type="GO" id="GO:0000981">
    <property type="term" value="F:DNA-binding transcription factor activity, RNA polymerase II-specific"/>
    <property type="evidence" value="ECO:0007669"/>
    <property type="project" value="TreeGrafter"/>
</dbReference>
<accession>A0A6J1D6H0</accession>
<evidence type="ECO:0000256" key="3">
    <source>
        <dbReference type="ARBA" id="ARBA00023125"/>
    </source>
</evidence>
<dbReference type="RefSeq" id="XP_022148801.1">
    <property type="nucleotide sequence ID" value="XM_022293109.1"/>
</dbReference>
<gene>
    <name evidence="8" type="primary">LOC111017368</name>
</gene>
<dbReference type="FunFam" id="4.10.280.10:FF:000021">
    <property type="entry name" value="Transcription factor bHLH130 family"/>
    <property type="match status" value="1"/>
</dbReference>
<organism evidence="7 8">
    <name type="scientific">Momordica charantia</name>
    <name type="common">Bitter gourd</name>
    <name type="synonym">Balsam pear</name>
    <dbReference type="NCBI Taxonomy" id="3673"/>
    <lineage>
        <taxon>Eukaryota</taxon>
        <taxon>Viridiplantae</taxon>
        <taxon>Streptophyta</taxon>
        <taxon>Embryophyta</taxon>
        <taxon>Tracheophyta</taxon>
        <taxon>Spermatophyta</taxon>
        <taxon>Magnoliopsida</taxon>
        <taxon>eudicotyledons</taxon>
        <taxon>Gunneridae</taxon>
        <taxon>Pentapetalae</taxon>
        <taxon>rosids</taxon>
        <taxon>fabids</taxon>
        <taxon>Cucurbitales</taxon>
        <taxon>Cucurbitaceae</taxon>
        <taxon>Momordiceae</taxon>
        <taxon>Momordica</taxon>
    </lineage>
</organism>
<dbReference type="PANTHER" id="PTHR16223:SF125">
    <property type="entry name" value="OS08G0506700 PROTEIN"/>
    <property type="match status" value="1"/>
</dbReference>
<dbReference type="GO" id="GO:0046983">
    <property type="term" value="F:protein dimerization activity"/>
    <property type="evidence" value="ECO:0007669"/>
    <property type="project" value="InterPro"/>
</dbReference>
<keyword evidence="2" id="KW-0805">Transcription regulation</keyword>
<dbReference type="KEGG" id="mcha:111017368"/>
<reference evidence="8" key="1">
    <citation type="submission" date="2025-08" db="UniProtKB">
        <authorList>
            <consortium name="RefSeq"/>
        </authorList>
    </citation>
    <scope>IDENTIFICATION</scope>
    <source>
        <strain evidence="8">OHB3-1</strain>
    </source>
</reference>
<comment type="subcellular location">
    <subcellularLocation>
        <location evidence="1">Nucleus</location>
    </subcellularLocation>
</comment>
<keyword evidence="5" id="KW-0539">Nucleus</keyword>
<proteinExistence type="predicted"/>
<evidence type="ECO:0000256" key="5">
    <source>
        <dbReference type="ARBA" id="ARBA00023242"/>
    </source>
</evidence>
<dbReference type="InterPro" id="IPR036638">
    <property type="entry name" value="HLH_DNA-bd_sf"/>
</dbReference>
<dbReference type="Proteomes" id="UP000504603">
    <property type="component" value="Unplaced"/>
</dbReference>
<dbReference type="SMART" id="SM00353">
    <property type="entry name" value="HLH"/>
    <property type="match status" value="1"/>
</dbReference>
<dbReference type="PANTHER" id="PTHR16223">
    <property type="entry name" value="TRANSCRIPTION FACTOR BHLH83-RELATED"/>
    <property type="match status" value="1"/>
</dbReference>
<dbReference type="SUPFAM" id="SSF47459">
    <property type="entry name" value="HLH, helix-loop-helix DNA-binding domain"/>
    <property type="match status" value="1"/>
</dbReference>
<dbReference type="OrthoDB" id="2019494at2759"/>
<evidence type="ECO:0000313" key="8">
    <source>
        <dbReference type="RefSeq" id="XP_022148801.1"/>
    </source>
</evidence>
<feature type="domain" description="BHLH" evidence="6">
    <location>
        <begin position="214"/>
        <end position="264"/>
    </location>
</feature>
<dbReference type="GO" id="GO:0005634">
    <property type="term" value="C:nucleus"/>
    <property type="evidence" value="ECO:0007669"/>
    <property type="project" value="UniProtKB-SubCell"/>
</dbReference>
<evidence type="ECO:0000313" key="7">
    <source>
        <dbReference type="Proteomes" id="UP000504603"/>
    </source>
</evidence>
<dbReference type="Pfam" id="PF00010">
    <property type="entry name" value="HLH"/>
    <property type="match status" value="1"/>
</dbReference>
<dbReference type="InterPro" id="IPR045843">
    <property type="entry name" value="IND-like"/>
</dbReference>
<dbReference type="InterPro" id="IPR011598">
    <property type="entry name" value="bHLH_dom"/>
</dbReference>
<keyword evidence="4" id="KW-0804">Transcription</keyword>
<dbReference type="GeneID" id="111017368"/>